<gene>
    <name evidence="5" type="primary">SMAP</name>
    <name evidence="6" type="ORF">SSLN_LOCUS1101</name>
    <name evidence="5" type="ORF">TR120572</name>
</gene>
<sequence length="159" mass="18164">MGKNKHVEETTDKNNLGIRKKSSKHRKRERRLSEGDVGEINIHSANAWENVKFETPDRKEKFLRLMGAEKYKKQVAEAKKEEKSAQHSRAGVGVEKIGENLERQFREGLEHRALGAQHVGLGCHSVELSRSADDNFLPLDKDSLKRKYFNAFVHGSKKS</sequence>
<comment type="similarity">
    <text evidence="1">Belongs to the SMAP family.</text>
</comment>
<feature type="domain" description="Small acidic protein-like" evidence="4">
    <location>
        <begin position="48"/>
        <end position="122"/>
    </location>
</feature>
<dbReference type="EMBL" id="UYSU01001517">
    <property type="protein sequence ID" value="VDL86933.1"/>
    <property type="molecule type" value="Genomic_DNA"/>
</dbReference>
<reference evidence="6 7" key="3">
    <citation type="submission" date="2018-11" db="EMBL/GenBank/DDBJ databases">
        <authorList>
            <consortium name="Pathogen Informatics"/>
        </authorList>
    </citation>
    <scope>NUCLEOTIDE SEQUENCE [LARGE SCALE GENOMIC DNA]</scope>
    <source>
        <strain evidence="6 7">NST_G2</strain>
    </source>
</reference>
<dbReference type="PANTHER" id="PTHR22175:SF0">
    <property type="entry name" value="SMALL ACIDIC PROTEIN"/>
    <property type="match status" value="1"/>
</dbReference>
<evidence type="ECO:0000313" key="5">
    <source>
        <dbReference type="EMBL" id="JAP42079.1"/>
    </source>
</evidence>
<keyword evidence="7" id="KW-1185">Reference proteome</keyword>
<evidence type="ECO:0000259" key="4">
    <source>
        <dbReference type="Pfam" id="PF15477"/>
    </source>
</evidence>
<dbReference type="WBParaSite" id="SSLN_0000114701-mRNA-1">
    <property type="protein sequence ID" value="SSLN_0000114701-mRNA-1"/>
    <property type="gene ID" value="SSLN_0000114701"/>
</dbReference>
<reference evidence="5" key="1">
    <citation type="submission" date="2016-01" db="EMBL/GenBank/DDBJ databases">
        <title>Reference transcriptome for the parasite Schistocephalus solidus: insights into the molecular evolution of parasitism.</title>
        <authorList>
            <person name="Hebert F.O."/>
            <person name="Grambauer S."/>
            <person name="Barber I."/>
            <person name="Landry C.R."/>
            <person name="Aubin-Horth N."/>
        </authorList>
    </citation>
    <scope>NUCLEOTIDE SEQUENCE</scope>
</reference>
<dbReference type="Pfam" id="PF15477">
    <property type="entry name" value="SMAP"/>
    <property type="match status" value="1"/>
</dbReference>
<proteinExistence type="inferred from homology"/>
<dbReference type="InterPro" id="IPR028124">
    <property type="entry name" value="SMAP_dom"/>
</dbReference>
<evidence type="ECO:0000313" key="7">
    <source>
        <dbReference type="Proteomes" id="UP000275846"/>
    </source>
</evidence>
<reference evidence="8" key="2">
    <citation type="submission" date="2016-06" db="UniProtKB">
        <authorList>
            <consortium name="WormBaseParasite"/>
        </authorList>
    </citation>
    <scope>IDENTIFICATION</scope>
</reference>
<dbReference type="PANTHER" id="PTHR22175">
    <property type="entry name" value="SMALL ACIDIC PROTEIN-RELATED"/>
    <property type="match status" value="1"/>
</dbReference>
<name>A0A0X3NQH1_SCHSO</name>
<feature type="compositionally biased region" description="Basic residues" evidence="3">
    <location>
        <begin position="18"/>
        <end position="30"/>
    </location>
</feature>
<evidence type="ECO:0000256" key="3">
    <source>
        <dbReference type="SAM" id="MobiDB-lite"/>
    </source>
</evidence>
<organism evidence="5">
    <name type="scientific">Schistocephalus solidus</name>
    <name type="common">Tapeworm</name>
    <dbReference type="NCBI Taxonomy" id="70667"/>
    <lineage>
        <taxon>Eukaryota</taxon>
        <taxon>Metazoa</taxon>
        <taxon>Spiralia</taxon>
        <taxon>Lophotrochozoa</taxon>
        <taxon>Platyhelminthes</taxon>
        <taxon>Cestoda</taxon>
        <taxon>Eucestoda</taxon>
        <taxon>Diphyllobothriidea</taxon>
        <taxon>Diphyllobothriidae</taxon>
        <taxon>Schistocephalus</taxon>
    </lineage>
</organism>
<dbReference type="Proteomes" id="UP000275846">
    <property type="component" value="Unassembled WGS sequence"/>
</dbReference>
<evidence type="ECO:0000313" key="6">
    <source>
        <dbReference type="EMBL" id="VDL86933.1"/>
    </source>
</evidence>
<evidence type="ECO:0000256" key="1">
    <source>
        <dbReference type="ARBA" id="ARBA00006502"/>
    </source>
</evidence>
<evidence type="ECO:0000313" key="8">
    <source>
        <dbReference type="WBParaSite" id="SSLN_0000114701-mRNA-1"/>
    </source>
</evidence>
<feature type="compositionally biased region" description="Basic and acidic residues" evidence="3">
    <location>
        <begin position="1"/>
        <end position="12"/>
    </location>
</feature>
<accession>A0A0X3NQH1</accession>
<protein>
    <recommendedName>
        <fullName evidence="2">Small acidic protein</fullName>
    </recommendedName>
</protein>
<dbReference type="InterPro" id="IPR026714">
    <property type="entry name" value="SMAP"/>
</dbReference>
<dbReference type="AlphaFoldDB" id="A0A0X3NQH1"/>
<evidence type="ECO:0000256" key="2">
    <source>
        <dbReference type="ARBA" id="ARBA00016161"/>
    </source>
</evidence>
<feature type="region of interest" description="Disordered" evidence="3">
    <location>
        <begin position="1"/>
        <end position="34"/>
    </location>
</feature>
<dbReference type="OrthoDB" id="10066125at2759"/>
<dbReference type="EMBL" id="GEEE01021146">
    <property type="protein sequence ID" value="JAP42079.1"/>
    <property type="molecule type" value="Transcribed_RNA"/>
</dbReference>